<accession>A0AAV7NVR1</accession>
<gene>
    <name evidence="2" type="ORF">NDU88_007064</name>
</gene>
<reference evidence="2" key="1">
    <citation type="journal article" date="2022" name="bioRxiv">
        <title>Sequencing and chromosome-scale assembly of the giantPleurodeles waltlgenome.</title>
        <authorList>
            <person name="Brown T."/>
            <person name="Elewa A."/>
            <person name="Iarovenko S."/>
            <person name="Subramanian E."/>
            <person name="Araus A.J."/>
            <person name="Petzold A."/>
            <person name="Susuki M."/>
            <person name="Suzuki K.-i.T."/>
            <person name="Hayashi T."/>
            <person name="Toyoda A."/>
            <person name="Oliveira C."/>
            <person name="Osipova E."/>
            <person name="Leigh N.D."/>
            <person name="Simon A."/>
            <person name="Yun M.H."/>
        </authorList>
    </citation>
    <scope>NUCLEOTIDE SEQUENCE</scope>
    <source>
        <strain evidence="2">20211129_DDA</strain>
        <tissue evidence="2">Liver</tissue>
    </source>
</reference>
<organism evidence="2 3">
    <name type="scientific">Pleurodeles waltl</name>
    <name type="common">Iberian ribbed newt</name>
    <dbReference type="NCBI Taxonomy" id="8319"/>
    <lineage>
        <taxon>Eukaryota</taxon>
        <taxon>Metazoa</taxon>
        <taxon>Chordata</taxon>
        <taxon>Craniata</taxon>
        <taxon>Vertebrata</taxon>
        <taxon>Euteleostomi</taxon>
        <taxon>Amphibia</taxon>
        <taxon>Batrachia</taxon>
        <taxon>Caudata</taxon>
        <taxon>Salamandroidea</taxon>
        <taxon>Salamandridae</taxon>
        <taxon>Pleurodelinae</taxon>
        <taxon>Pleurodeles</taxon>
    </lineage>
</organism>
<evidence type="ECO:0000256" key="1">
    <source>
        <dbReference type="SAM" id="MobiDB-lite"/>
    </source>
</evidence>
<feature type="region of interest" description="Disordered" evidence="1">
    <location>
        <begin position="39"/>
        <end position="59"/>
    </location>
</feature>
<keyword evidence="3" id="KW-1185">Reference proteome</keyword>
<protein>
    <submittedName>
        <fullName evidence="2">Uncharacterized protein</fullName>
    </submittedName>
</protein>
<comment type="caution">
    <text evidence="2">The sequence shown here is derived from an EMBL/GenBank/DDBJ whole genome shotgun (WGS) entry which is preliminary data.</text>
</comment>
<dbReference type="EMBL" id="JANPWB010000012">
    <property type="protein sequence ID" value="KAJ1118877.1"/>
    <property type="molecule type" value="Genomic_DNA"/>
</dbReference>
<dbReference type="Proteomes" id="UP001066276">
    <property type="component" value="Chromosome 8"/>
</dbReference>
<sequence>MQTKSRSRLFGTGLGRRHVLYGALAAPRFPAGCRLARGQVPRARRPSGTTDLRGPLPRPDAGLTFGVRSSCASSSWRAVGLLTTGAGDRARAEQCDAGCTSARLVANVEGRPVRRGA</sequence>
<proteinExistence type="predicted"/>
<name>A0AAV7NVR1_PLEWA</name>
<evidence type="ECO:0000313" key="2">
    <source>
        <dbReference type="EMBL" id="KAJ1118877.1"/>
    </source>
</evidence>
<evidence type="ECO:0000313" key="3">
    <source>
        <dbReference type="Proteomes" id="UP001066276"/>
    </source>
</evidence>
<dbReference type="AlphaFoldDB" id="A0AAV7NVR1"/>